<dbReference type="Proteomes" id="UP000672934">
    <property type="component" value="Unassembled WGS sequence"/>
</dbReference>
<sequence length="167" mass="18101">MPSLRRALRHLGTTSSTARRHFPAQAQQQLHDAVHAGEARHRGEIRVVIESSLPLGHAWGGTTARARARALFGALEVWNTEEHTGVLLYINLADHAVELLADRGIDASVGAKTWRAVCDDLVQGLARDLSVRPVLAAVASIHDLLAAHFPSDGGRNPNELDDRPLVL</sequence>
<dbReference type="PANTHER" id="PTHR30373">
    <property type="entry name" value="UPF0603 PROTEIN YGCG"/>
    <property type="match status" value="1"/>
</dbReference>
<dbReference type="Pfam" id="PF04536">
    <property type="entry name" value="TPM_phosphatase"/>
    <property type="match status" value="1"/>
</dbReference>
<dbReference type="InterPro" id="IPR007621">
    <property type="entry name" value="TPM_dom"/>
</dbReference>
<protein>
    <recommendedName>
        <fullName evidence="2">TPM domain-containing protein</fullName>
    </recommendedName>
</protein>
<evidence type="ECO:0000313" key="4">
    <source>
        <dbReference type="Proteomes" id="UP000672934"/>
    </source>
</evidence>
<dbReference type="AlphaFoldDB" id="A0A916IW22"/>
<name>A0A916IW22_9BURK</name>
<accession>A0A916IW22</accession>
<dbReference type="RefSeq" id="WP_211947214.1">
    <property type="nucleotide sequence ID" value="NZ_CAJPUY010000007.1"/>
</dbReference>
<dbReference type="EMBL" id="CAJPUY010000007">
    <property type="protein sequence ID" value="CAG2140192.1"/>
    <property type="molecule type" value="Genomic_DNA"/>
</dbReference>
<gene>
    <name evidence="3" type="ORF">LMG31506_02232</name>
</gene>
<evidence type="ECO:0000259" key="2">
    <source>
        <dbReference type="Pfam" id="PF04536"/>
    </source>
</evidence>
<reference evidence="3" key="1">
    <citation type="submission" date="2021-03" db="EMBL/GenBank/DDBJ databases">
        <authorList>
            <person name="Peeters C."/>
        </authorList>
    </citation>
    <scope>NUCLEOTIDE SEQUENCE</scope>
    <source>
        <strain evidence="3">LMG 31506</strain>
    </source>
</reference>
<dbReference type="Gene3D" id="3.10.310.50">
    <property type="match status" value="1"/>
</dbReference>
<keyword evidence="4" id="KW-1185">Reference proteome</keyword>
<comment type="caution">
    <text evidence="3">The sequence shown here is derived from an EMBL/GenBank/DDBJ whole genome shotgun (WGS) entry which is preliminary data.</text>
</comment>
<feature type="domain" description="TPM" evidence="2">
    <location>
        <begin position="23"/>
        <end position="123"/>
    </location>
</feature>
<evidence type="ECO:0000313" key="3">
    <source>
        <dbReference type="EMBL" id="CAG2140192.1"/>
    </source>
</evidence>
<proteinExistence type="predicted"/>
<feature type="region of interest" description="Disordered" evidence="1">
    <location>
        <begin position="10"/>
        <end position="31"/>
    </location>
</feature>
<evidence type="ECO:0000256" key="1">
    <source>
        <dbReference type="SAM" id="MobiDB-lite"/>
    </source>
</evidence>
<dbReference type="PANTHER" id="PTHR30373:SF8">
    <property type="entry name" value="BLL7265 PROTEIN"/>
    <property type="match status" value="1"/>
</dbReference>
<organism evidence="3 4">
    <name type="scientific">Cupriavidus yeoncheonensis</name>
    <dbReference type="NCBI Taxonomy" id="1462994"/>
    <lineage>
        <taxon>Bacteria</taxon>
        <taxon>Pseudomonadati</taxon>
        <taxon>Pseudomonadota</taxon>
        <taxon>Betaproteobacteria</taxon>
        <taxon>Burkholderiales</taxon>
        <taxon>Burkholderiaceae</taxon>
        <taxon>Cupriavidus</taxon>
    </lineage>
</organism>